<dbReference type="RefSeq" id="WP_380126729.1">
    <property type="nucleotide sequence ID" value="NZ_JBHSIU010000091.1"/>
</dbReference>
<comment type="caution">
    <text evidence="2">The sequence shown here is derived from an EMBL/GenBank/DDBJ whole genome shotgun (WGS) entry which is preliminary data.</text>
</comment>
<reference evidence="3" key="1">
    <citation type="journal article" date="2019" name="Int. J. Syst. Evol. Microbiol.">
        <title>The Global Catalogue of Microorganisms (GCM) 10K type strain sequencing project: providing services to taxonomists for standard genome sequencing and annotation.</title>
        <authorList>
            <consortium name="The Broad Institute Genomics Platform"/>
            <consortium name="The Broad Institute Genome Sequencing Center for Infectious Disease"/>
            <person name="Wu L."/>
            <person name="Ma J."/>
        </authorList>
    </citation>
    <scope>NUCLEOTIDE SEQUENCE [LARGE SCALE GENOMIC DNA]</scope>
    <source>
        <strain evidence="3">CGMCC 4.7152</strain>
    </source>
</reference>
<keyword evidence="3" id="KW-1185">Reference proteome</keyword>
<name>A0ABV9WED7_9ACTN</name>
<gene>
    <name evidence="2" type="ORF">ACFPIJ_50955</name>
</gene>
<dbReference type="InterPro" id="IPR055912">
    <property type="entry name" value="DUF7489"/>
</dbReference>
<protein>
    <recommendedName>
        <fullName evidence="1">DUF7489 domain-containing protein</fullName>
    </recommendedName>
</protein>
<sequence length="68" mass="7632">MTTNENAWSGTVAKKSRGLLDGSNLYRRLKVRLDDGTHLNVKVDRTLWSQLQVGDRVVKTAGEQPHRG</sequence>
<dbReference type="Proteomes" id="UP001595912">
    <property type="component" value="Unassembled WGS sequence"/>
</dbReference>
<dbReference type="EMBL" id="JBHSIU010000091">
    <property type="protein sequence ID" value="MFC5006126.1"/>
    <property type="molecule type" value="Genomic_DNA"/>
</dbReference>
<evidence type="ECO:0000313" key="3">
    <source>
        <dbReference type="Proteomes" id="UP001595912"/>
    </source>
</evidence>
<dbReference type="Pfam" id="PF24315">
    <property type="entry name" value="DUF7489"/>
    <property type="match status" value="1"/>
</dbReference>
<feature type="domain" description="DUF7489" evidence="1">
    <location>
        <begin position="4"/>
        <end position="67"/>
    </location>
</feature>
<organism evidence="2 3">
    <name type="scientific">Dactylosporangium cerinum</name>
    <dbReference type="NCBI Taxonomy" id="1434730"/>
    <lineage>
        <taxon>Bacteria</taxon>
        <taxon>Bacillati</taxon>
        <taxon>Actinomycetota</taxon>
        <taxon>Actinomycetes</taxon>
        <taxon>Micromonosporales</taxon>
        <taxon>Micromonosporaceae</taxon>
        <taxon>Dactylosporangium</taxon>
    </lineage>
</organism>
<proteinExistence type="predicted"/>
<accession>A0ABV9WED7</accession>
<evidence type="ECO:0000259" key="1">
    <source>
        <dbReference type="Pfam" id="PF24315"/>
    </source>
</evidence>
<evidence type="ECO:0000313" key="2">
    <source>
        <dbReference type="EMBL" id="MFC5006126.1"/>
    </source>
</evidence>